<comment type="caution">
    <text evidence="1">The sequence shown here is derived from an EMBL/GenBank/DDBJ whole genome shotgun (WGS) entry which is preliminary data.</text>
</comment>
<proteinExistence type="predicted"/>
<dbReference type="EMBL" id="RJVO01000006">
    <property type="protein sequence ID" value="ROH88630.1"/>
    <property type="molecule type" value="Genomic_DNA"/>
</dbReference>
<evidence type="ECO:0000313" key="1">
    <source>
        <dbReference type="EMBL" id="ROH88630.1"/>
    </source>
</evidence>
<dbReference type="Pfam" id="PF05069">
    <property type="entry name" value="Phage_tail_S"/>
    <property type="match status" value="1"/>
</dbReference>
<dbReference type="RefSeq" id="WP_123212252.1">
    <property type="nucleotide sequence ID" value="NZ_RJVO01000006.1"/>
</dbReference>
<name>A0A3N0V772_9GAMM</name>
<protein>
    <submittedName>
        <fullName evidence="1">Phage virion morphogenesis protein</fullName>
    </submittedName>
</protein>
<evidence type="ECO:0000313" key="2">
    <source>
        <dbReference type="Proteomes" id="UP000282106"/>
    </source>
</evidence>
<dbReference type="NCBIfam" id="TIGR01635">
    <property type="entry name" value="tail_comp_S"/>
    <property type="match status" value="1"/>
</dbReference>
<dbReference type="InParanoid" id="A0A3N0V772"/>
<dbReference type="AlphaFoldDB" id="A0A3N0V772"/>
<dbReference type="Proteomes" id="UP000282106">
    <property type="component" value="Unassembled WGS sequence"/>
</dbReference>
<dbReference type="InterPro" id="IPR006522">
    <property type="entry name" value="Phage_virion_morphogenesis"/>
</dbReference>
<sequence>MSGALLELDISQLDMAQARLNRLADFDRLELLQGLAAMIESQTRERIEAGGPGPDGTPWPAWSDRYAATRAGGQSLLMDSGLLLGSITSSVDGDSMLIGSNRVYARIHQEGGTTAPHVIEAKNGKGLAIPGFDHPVKRVNHPGSEIPPRPYLGVSEQNRVDLTEATLDFFAELIQ</sequence>
<accession>A0A3N0V772</accession>
<gene>
    <name evidence="1" type="ORF">ED208_12490</name>
</gene>
<organism evidence="1 2">
    <name type="scientific">Stagnimonas aquatica</name>
    <dbReference type="NCBI Taxonomy" id="2689987"/>
    <lineage>
        <taxon>Bacteria</taxon>
        <taxon>Pseudomonadati</taxon>
        <taxon>Pseudomonadota</taxon>
        <taxon>Gammaproteobacteria</taxon>
        <taxon>Nevskiales</taxon>
        <taxon>Nevskiaceae</taxon>
        <taxon>Stagnimonas</taxon>
    </lineage>
</organism>
<keyword evidence="2" id="KW-1185">Reference proteome</keyword>
<reference evidence="1 2" key="1">
    <citation type="submission" date="2018-10" db="EMBL/GenBank/DDBJ databases">
        <authorList>
            <person name="Chen W.-M."/>
        </authorList>
    </citation>
    <scope>NUCLEOTIDE SEQUENCE [LARGE SCALE GENOMIC DNA]</scope>
    <source>
        <strain evidence="1 2">THS-13</strain>
    </source>
</reference>